<feature type="region of interest" description="Disordered" evidence="1">
    <location>
        <begin position="14"/>
        <end position="34"/>
    </location>
</feature>
<dbReference type="Proteomes" id="UP000729402">
    <property type="component" value="Unassembled WGS sequence"/>
</dbReference>
<reference evidence="3" key="1">
    <citation type="journal article" date="2021" name="bioRxiv">
        <title>Whole Genome Assembly and Annotation of Northern Wild Rice, Zizania palustris L., Supports a Whole Genome Duplication in the Zizania Genus.</title>
        <authorList>
            <person name="Haas M."/>
            <person name="Kono T."/>
            <person name="Macchietto M."/>
            <person name="Millas R."/>
            <person name="McGilp L."/>
            <person name="Shao M."/>
            <person name="Duquette J."/>
            <person name="Hirsch C.N."/>
            <person name="Kimball J."/>
        </authorList>
    </citation>
    <scope>NUCLEOTIDE SEQUENCE</scope>
    <source>
        <tissue evidence="3">Fresh leaf tissue</tissue>
    </source>
</reference>
<dbReference type="EMBL" id="JAAALK010000287">
    <property type="protein sequence ID" value="KAG8056312.1"/>
    <property type="molecule type" value="Genomic_DNA"/>
</dbReference>
<evidence type="ECO:0000313" key="3">
    <source>
        <dbReference type="EMBL" id="KAG8056312.1"/>
    </source>
</evidence>
<accession>A0A8J5V368</accession>
<dbReference type="Pfam" id="PF22936">
    <property type="entry name" value="Pol_BBD"/>
    <property type="match status" value="1"/>
</dbReference>
<protein>
    <recommendedName>
        <fullName evidence="2">Retrovirus-related Pol polyprotein from transposon TNT 1-94-like beta-barrel domain-containing protein</fullName>
    </recommendedName>
</protein>
<dbReference type="OrthoDB" id="696923at2759"/>
<gene>
    <name evidence="3" type="ORF">GUJ93_ZPchr0002g25177</name>
</gene>
<feature type="compositionally biased region" description="Low complexity" evidence="1">
    <location>
        <begin position="111"/>
        <end position="122"/>
    </location>
</feature>
<comment type="caution">
    <text evidence="3">The sequence shown here is derived from an EMBL/GenBank/DDBJ whole genome shotgun (WGS) entry which is preliminary data.</text>
</comment>
<evidence type="ECO:0000313" key="4">
    <source>
        <dbReference type="Proteomes" id="UP000729402"/>
    </source>
</evidence>
<feature type="domain" description="Retrovirus-related Pol polyprotein from transposon TNT 1-94-like beta-barrel" evidence="2">
    <location>
        <begin position="70"/>
        <end position="113"/>
    </location>
</feature>
<dbReference type="AlphaFoldDB" id="A0A8J5V368"/>
<reference evidence="3" key="2">
    <citation type="submission" date="2021-02" db="EMBL/GenBank/DDBJ databases">
        <authorList>
            <person name="Kimball J.A."/>
            <person name="Haas M.W."/>
            <person name="Macchietto M."/>
            <person name="Kono T."/>
            <person name="Duquette J."/>
            <person name="Shao M."/>
        </authorList>
    </citation>
    <scope>NUCLEOTIDE SEQUENCE</scope>
    <source>
        <tissue evidence="3">Fresh leaf tissue</tissue>
    </source>
</reference>
<evidence type="ECO:0000259" key="2">
    <source>
        <dbReference type="Pfam" id="PF22936"/>
    </source>
</evidence>
<feature type="region of interest" description="Disordered" evidence="1">
    <location>
        <begin position="103"/>
        <end position="129"/>
    </location>
</feature>
<dbReference type="InterPro" id="IPR054722">
    <property type="entry name" value="PolX-like_BBD"/>
</dbReference>
<name>A0A8J5V368_ZIZPA</name>
<evidence type="ECO:0000256" key="1">
    <source>
        <dbReference type="SAM" id="MobiDB-lite"/>
    </source>
</evidence>
<organism evidence="3 4">
    <name type="scientific">Zizania palustris</name>
    <name type="common">Northern wild rice</name>
    <dbReference type="NCBI Taxonomy" id="103762"/>
    <lineage>
        <taxon>Eukaryota</taxon>
        <taxon>Viridiplantae</taxon>
        <taxon>Streptophyta</taxon>
        <taxon>Embryophyta</taxon>
        <taxon>Tracheophyta</taxon>
        <taxon>Spermatophyta</taxon>
        <taxon>Magnoliopsida</taxon>
        <taxon>Liliopsida</taxon>
        <taxon>Poales</taxon>
        <taxon>Poaceae</taxon>
        <taxon>BOP clade</taxon>
        <taxon>Oryzoideae</taxon>
        <taxon>Oryzeae</taxon>
        <taxon>Zizaniinae</taxon>
        <taxon>Zizania</taxon>
    </lineage>
</organism>
<proteinExistence type="predicted"/>
<keyword evidence="4" id="KW-1185">Reference proteome</keyword>
<sequence>MARVFVAALCDIDNSSSEEPSSDEEEPCKSEEKKEKMNDFNDLCFMANDKHSSNELDSFEGRHGRLEDKWIIDSGCSRYMTGKSSWFSSFTSAKHRESITFGNNRKSRVKGQGFSQGFTSSSCQAHSKG</sequence>